<dbReference type="InterPro" id="IPR014017">
    <property type="entry name" value="DNA_helicase_UvrD-like_C"/>
</dbReference>
<dbReference type="STRING" id="2903.R1CKE8"/>
<dbReference type="EnsemblProtists" id="EOD31787">
    <property type="protein sequence ID" value="EOD31787"/>
    <property type="gene ID" value="EMIHUDRAFT_442103"/>
</dbReference>
<dbReference type="GeneID" id="17268929"/>
<keyword evidence="4" id="KW-0067">ATP-binding</keyword>
<dbReference type="Proteomes" id="UP000013827">
    <property type="component" value="Unassembled WGS sequence"/>
</dbReference>
<organism evidence="7 8">
    <name type="scientific">Emiliania huxleyi (strain CCMP1516)</name>
    <dbReference type="NCBI Taxonomy" id="280463"/>
    <lineage>
        <taxon>Eukaryota</taxon>
        <taxon>Haptista</taxon>
        <taxon>Haptophyta</taxon>
        <taxon>Prymnesiophyceae</taxon>
        <taxon>Isochrysidales</taxon>
        <taxon>Noelaerhabdaceae</taxon>
        <taxon>Emiliania</taxon>
    </lineage>
</organism>
<dbReference type="GO" id="GO:0016787">
    <property type="term" value="F:hydrolase activity"/>
    <property type="evidence" value="ECO:0007669"/>
    <property type="project" value="UniProtKB-KW"/>
</dbReference>
<evidence type="ECO:0000256" key="1">
    <source>
        <dbReference type="ARBA" id="ARBA00022741"/>
    </source>
</evidence>
<dbReference type="InterPro" id="IPR000212">
    <property type="entry name" value="DNA_helicase_UvrD/REP"/>
</dbReference>
<evidence type="ECO:0000259" key="6">
    <source>
        <dbReference type="Pfam" id="PF13361"/>
    </source>
</evidence>
<dbReference type="PANTHER" id="PTHR11070:SF2">
    <property type="entry name" value="ATP-DEPENDENT DNA HELICASE SRS2"/>
    <property type="match status" value="1"/>
</dbReference>
<evidence type="ECO:0000256" key="5">
    <source>
        <dbReference type="SAM" id="MobiDB-lite"/>
    </source>
</evidence>
<dbReference type="PANTHER" id="PTHR11070">
    <property type="entry name" value="UVRD / RECB / PCRA DNA HELICASE FAMILY MEMBER"/>
    <property type="match status" value="1"/>
</dbReference>
<keyword evidence="2" id="KW-0378">Hydrolase</keyword>
<evidence type="ECO:0000256" key="2">
    <source>
        <dbReference type="ARBA" id="ARBA00022801"/>
    </source>
</evidence>
<accession>A0A0D3K7Q2</accession>
<dbReference type="InterPro" id="IPR027417">
    <property type="entry name" value="P-loop_NTPase"/>
</dbReference>
<dbReference type="RefSeq" id="XP_005784216.1">
    <property type="nucleotide sequence ID" value="XM_005784159.1"/>
</dbReference>
<feature type="region of interest" description="Disordered" evidence="5">
    <location>
        <begin position="87"/>
        <end position="112"/>
    </location>
</feature>
<keyword evidence="8" id="KW-1185">Reference proteome</keyword>
<dbReference type="RefSeq" id="XP_005775812.1">
    <property type="nucleotide sequence ID" value="XM_005775755.1"/>
</dbReference>
<sequence>MTAPGQGQGQAAPSGHAPPVVVTTIHQAKGMEWDLVFACHLEEGSLPLLPRLEPHSMEYVQHFEEERRLAYVACTRARRKLVVTFCEGPSTTKDKPPSKRSRFLPRQLPGLR</sequence>
<evidence type="ECO:0000313" key="8">
    <source>
        <dbReference type="Proteomes" id="UP000013827"/>
    </source>
</evidence>
<dbReference type="GO" id="GO:0043138">
    <property type="term" value="F:3'-5' DNA helicase activity"/>
    <property type="evidence" value="ECO:0007669"/>
    <property type="project" value="TreeGrafter"/>
</dbReference>
<evidence type="ECO:0000313" key="7">
    <source>
        <dbReference type="EnsemblProtists" id="EOD31787"/>
    </source>
</evidence>
<dbReference type="KEGG" id="ehx:EMIHUDRAFT_442103"/>
<feature type="domain" description="UvrD-like helicase C-terminal" evidence="6">
    <location>
        <begin position="18"/>
        <end position="87"/>
    </location>
</feature>
<dbReference type="EnsemblProtists" id="EOD23383">
    <property type="protein sequence ID" value="EOD23383"/>
    <property type="gene ID" value="EMIHUDRAFT_444152"/>
</dbReference>
<keyword evidence="3" id="KW-0347">Helicase</keyword>
<dbReference type="Pfam" id="PF13361">
    <property type="entry name" value="UvrD_C"/>
    <property type="match status" value="1"/>
</dbReference>
<dbReference type="AlphaFoldDB" id="A0A0D3K7Q2"/>
<dbReference type="GO" id="GO:0003677">
    <property type="term" value="F:DNA binding"/>
    <property type="evidence" value="ECO:0007669"/>
    <property type="project" value="InterPro"/>
</dbReference>
<keyword evidence="1" id="KW-0547">Nucleotide-binding</keyword>
<dbReference type="PaxDb" id="2903-EOD23383"/>
<dbReference type="GeneID" id="17277061"/>
<dbReference type="GO" id="GO:0000725">
    <property type="term" value="P:recombinational repair"/>
    <property type="evidence" value="ECO:0007669"/>
    <property type="project" value="TreeGrafter"/>
</dbReference>
<protein>
    <recommendedName>
        <fullName evidence="6">UvrD-like helicase C-terminal domain-containing protein</fullName>
    </recommendedName>
</protein>
<proteinExistence type="predicted"/>
<name>A0A0D3K7Q2_EMIH1</name>
<dbReference type="KEGG" id="ehx:EMIHUDRAFT_444152"/>
<dbReference type="Gene3D" id="3.40.50.300">
    <property type="entry name" value="P-loop containing nucleotide triphosphate hydrolases"/>
    <property type="match status" value="1"/>
</dbReference>
<evidence type="ECO:0000256" key="4">
    <source>
        <dbReference type="ARBA" id="ARBA00022840"/>
    </source>
</evidence>
<reference evidence="7" key="2">
    <citation type="submission" date="2024-10" db="UniProtKB">
        <authorList>
            <consortium name="EnsemblProtists"/>
        </authorList>
    </citation>
    <scope>IDENTIFICATION</scope>
</reference>
<dbReference type="SUPFAM" id="SSF52540">
    <property type="entry name" value="P-loop containing nucleoside triphosphate hydrolases"/>
    <property type="match status" value="1"/>
</dbReference>
<dbReference type="HOGENOM" id="CLU_2150629_0_0_1"/>
<evidence type="ECO:0000256" key="3">
    <source>
        <dbReference type="ARBA" id="ARBA00022806"/>
    </source>
</evidence>
<dbReference type="GO" id="GO:0005524">
    <property type="term" value="F:ATP binding"/>
    <property type="evidence" value="ECO:0007669"/>
    <property type="project" value="UniProtKB-KW"/>
</dbReference>
<reference evidence="8" key="1">
    <citation type="journal article" date="2013" name="Nature">
        <title>Pan genome of the phytoplankton Emiliania underpins its global distribution.</title>
        <authorList>
            <person name="Read B.A."/>
            <person name="Kegel J."/>
            <person name="Klute M.J."/>
            <person name="Kuo A."/>
            <person name="Lefebvre S.C."/>
            <person name="Maumus F."/>
            <person name="Mayer C."/>
            <person name="Miller J."/>
            <person name="Monier A."/>
            <person name="Salamov A."/>
            <person name="Young J."/>
            <person name="Aguilar M."/>
            <person name="Claverie J.M."/>
            <person name="Frickenhaus S."/>
            <person name="Gonzalez K."/>
            <person name="Herman E.K."/>
            <person name="Lin Y.C."/>
            <person name="Napier J."/>
            <person name="Ogata H."/>
            <person name="Sarno A.F."/>
            <person name="Shmutz J."/>
            <person name="Schroeder D."/>
            <person name="de Vargas C."/>
            <person name="Verret F."/>
            <person name="von Dassow P."/>
            <person name="Valentin K."/>
            <person name="Van de Peer Y."/>
            <person name="Wheeler G."/>
            <person name="Dacks J.B."/>
            <person name="Delwiche C.F."/>
            <person name="Dyhrman S.T."/>
            <person name="Glockner G."/>
            <person name="John U."/>
            <person name="Richards T."/>
            <person name="Worden A.Z."/>
            <person name="Zhang X."/>
            <person name="Grigoriev I.V."/>
            <person name="Allen A.E."/>
            <person name="Bidle K."/>
            <person name="Borodovsky M."/>
            <person name="Bowler C."/>
            <person name="Brownlee C."/>
            <person name="Cock J.M."/>
            <person name="Elias M."/>
            <person name="Gladyshev V.N."/>
            <person name="Groth M."/>
            <person name="Guda C."/>
            <person name="Hadaegh A."/>
            <person name="Iglesias-Rodriguez M.D."/>
            <person name="Jenkins J."/>
            <person name="Jones B.M."/>
            <person name="Lawson T."/>
            <person name="Leese F."/>
            <person name="Lindquist E."/>
            <person name="Lobanov A."/>
            <person name="Lomsadze A."/>
            <person name="Malik S.B."/>
            <person name="Marsh M.E."/>
            <person name="Mackinder L."/>
            <person name="Mock T."/>
            <person name="Mueller-Roeber B."/>
            <person name="Pagarete A."/>
            <person name="Parker M."/>
            <person name="Probert I."/>
            <person name="Quesneville H."/>
            <person name="Raines C."/>
            <person name="Rensing S.A."/>
            <person name="Riano-Pachon D.M."/>
            <person name="Richier S."/>
            <person name="Rokitta S."/>
            <person name="Shiraiwa Y."/>
            <person name="Soanes D.M."/>
            <person name="van der Giezen M."/>
            <person name="Wahlund T.M."/>
            <person name="Williams B."/>
            <person name="Wilson W."/>
            <person name="Wolfe G."/>
            <person name="Wurch L.L."/>
        </authorList>
    </citation>
    <scope>NUCLEOTIDE SEQUENCE</scope>
</reference>